<dbReference type="KEGG" id="sky:D0C37_30560"/>
<dbReference type="GO" id="GO:0005737">
    <property type="term" value="C:cytoplasm"/>
    <property type="evidence" value="ECO:0007669"/>
    <property type="project" value="TreeGrafter"/>
</dbReference>
<keyword evidence="1" id="KW-0808">Transferase</keyword>
<protein>
    <submittedName>
        <fullName evidence="1">Class I SAM-dependent methyltransferase</fullName>
    </submittedName>
</protein>
<organism evidence="1 2">
    <name type="scientific">Streptomyces koyangensis</name>
    <dbReference type="NCBI Taxonomy" id="188770"/>
    <lineage>
        <taxon>Bacteria</taxon>
        <taxon>Bacillati</taxon>
        <taxon>Actinomycetota</taxon>
        <taxon>Actinomycetes</taxon>
        <taxon>Kitasatosporales</taxon>
        <taxon>Streptomycetaceae</taxon>
        <taxon>Streptomyces</taxon>
        <taxon>Streptomyces aurantiacus group</taxon>
    </lineage>
</organism>
<accession>A0A385DJ38</accession>
<proteinExistence type="predicted"/>
<dbReference type="CDD" id="cd02440">
    <property type="entry name" value="AdoMet_MTases"/>
    <property type="match status" value="1"/>
</dbReference>
<dbReference type="GO" id="GO:0032259">
    <property type="term" value="P:methylation"/>
    <property type="evidence" value="ECO:0007669"/>
    <property type="project" value="UniProtKB-KW"/>
</dbReference>
<dbReference type="InterPro" id="IPR051038">
    <property type="entry name" value="RMT2/GAMT_Mtase"/>
</dbReference>
<dbReference type="Proteomes" id="UP000259636">
    <property type="component" value="Chromosome"/>
</dbReference>
<dbReference type="Gene3D" id="3.40.50.150">
    <property type="entry name" value="Vaccinia Virus protein VP39"/>
    <property type="match status" value="1"/>
</dbReference>
<dbReference type="InterPro" id="IPR029063">
    <property type="entry name" value="SAM-dependent_MTases_sf"/>
</dbReference>
<dbReference type="SUPFAM" id="SSF53335">
    <property type="entry name" value="S-adenosyl-L-methionine-dependent methyltransferases"/>
    <property type="match status" value="1"/>
</dbReference>
<dbReference type="PANTHER" id="PTHR32379">
    <property type="entry name" value="GUANIDINOACETATE N-METHYLTRANSFERASE"/>
    <property type="match status" value="1"/>
</dbReference>
<evidence type="ECO:0000313" key="2">
    <source>
        <dbReference type="Proteomes" id="UP000259636"/>
    </source>
</evidence>
<dbReference type="RefSeq" id="WP_117350726.1">
    <property type="nucleotide sequence ID" value="NZ_CP031742.1"/>
</dbReference>
<keyword evidence="1" id="KW-0489">Methyltransferase</keyword>
<sequence>MLRRYKDFAVDLDIRRDTFIDAPRAEQRRWVIHRAVDELAEQLRHLDVIAPDFIGGTTRGEIQSNWHESEADYHEDQLLIEGQQVMQDWEEHLMHRMAERVTATHGDILEIGFGLGLSATFIEEQGVRSHTIVEYNDGVLDKARQWAAERPASDIELLRGHWRDSLPQLGDFDGILWDAFPTSEAEFDQYVLRDSTVAEAFFCEAAAHLRSGGVFTYYTNERDSLSRRHQRGLLRYFSSFSVEVVDGLQPPPDCQYWWTDRMTVVTATR</sequence>
<dbReference type="PANTHER" id="PTHR32379:SF1">
    <property type="entry name" value="GUANIDINOACETATE N-METHYLTRANSFERASE"/>
    <property type="match status" value="1"/>
</dbReference>
<dbReference type="GeneID" id="300118464"/>
<name>A0A385DJ38_9ACTN</name>
<reference evidence="1 2" key="1">
    <citation type="submission" date="2018-08" db="EMBL/GenBank/DDBJ databases">
        <authorList>
            <person name="Ferrada E.E."/>
            <person name="Latorre B.A."/>
        </authorList>
    </citation>
    <scope>NUCLEOTIDE SEQUENCE [LARGE SCALE GENOMIC DNA]</scope>
    <source>
        <strain evidence="1 2">VK-A60T</strain>
    </source>
</reference>
<dbReference type="AlphaFoldDB" id="A0A385DJ38"/>
<evidence type="ECO:0000313" key="1">
    <source>
        <dbReference type="EMBL" id="AXQ58522.1"/>
    </source>
</evidence>
<dbReference type="GO" id="GO:0030731">
    <property type="term" value="F:guanidinoacetate N-methyltransferase activity"/>
    <property type="evidence" value="ECO:0007669"/>
    <property type="project" value="TreeGrafter"/>
</dbReference>
<dbReference type="GO" id="GO:0006601">
    <property type="term" value="P:creatine biosynthetic process"/>
    <property type="evidence" value="ECO:0007669"/>
    <property type="project" value="TreeGrafter"/>
</dbReference>
<dbReference type="EMBL" id="CP031742">
    <property type="protein sequence ID" value="AXQ58522.1"/>
    <property type="molecule type" value="Genomic_DNA"/>
</dbReference>
<gene>
    <name evidence="1" type="ORF">D0C37_30560</name>
</gene>